<dbReference type="AlphaFoldDB" id="A0ABD4HML5"/>
<dbReference type="InterPro" id="IPR017853">
    <property type="entry name" value="GH"/>
</dbReference>
<organism evidence="2 3">
    <name type="scientific">Enterococcus gallinarum</name>
    <dbReference type="NCBI Taxonomy" id="1353"/>
    <lineage>
        <taxon>Bacteria</taxon>
        <taxon>Bacillati</taxon>
        <taxon>Bacillota</taxon>
        <taxon>Bacilli</taxon>
        <taxon>Lactobacillales</taxon>
        <taxon>Enterococcaceae</taxon>
        <taxon>Enterococcus</taxon>
    </lineage>
</organism>
<dbReference type="GO" id="GO:0016787">
    <property type="term" value="F:hydrolase activity"/>
    <property type="evidence" value="ECO:0007669"/>
    <property type="project" value="UniProtKB-KW"/>
</dbReference>
<sequence>MNKQQLTFPENFWWGSAWSAEQAEGRGETGKAETVWERWYKEQPYRFYQRISSEITTDHIHRYKEDVQLMKQTGHNSFRVSISWARMFPDDGVGEVNPKAVEFYRDLFTEMNNNGIKVFANLYHFDMPAAQQDKGGWESRGVVDAYVQFAVTCFKEFGDLVYHWFTFN</sequence>
<evidence type="ECO:0000313" key="3">
    <source>
        <dbReference type="Proteomes" id="UP000571857"/>
    </source>
</evidence>
<dbReference type="RefSeq" id="WP_181049065.1">
    <property type="nucleotide sequence ID" value="NZ_JABXJK010000045.1"/>
</dbReference>
<comment type="similarity">
    <text evidence="1">Belongs to the glycosyl hydrolase 1 family.</text>
</comment>
<dbReference type="SUPFAM" id="SSF51445">
    <property type="entry name" value="(Trans)glycosidases"/>
    <property type="match status" value="1"/>
</dbReference>
<feature type="non-terminal residue" evidence="2">
    <location>
        <position position="168"/>
    </location>
</feature>
<protein>
    <submittedName>
        <fullName evidence="2">Glycoside hydrolase family 1 protein</fullName>
    </submittedName>
</protein>
<dbReference type="Proteomes" id="UP000571857">
    <property type="component" value="Unassembled WGS sequence"/>
</dbReference>
<evidence type="ECO:0000256" key="1">
    <source>
        <dbReference type="RuleBase" id="RU003690"/>
    </source>
</evidence>
<gene>
    <name evidence="2" type="ORF">HWH42_09060</name>
</gene>
<name>A0ABD4HML5_ENTGA</name>
<dbReference type="PANTHER" id="PTHR10353">
    <property type="entry name" value="GLYCOSYL HYDROLASE"/>
    <property type="match status" value="1"/>
</dbReference>
<keyword evidence="2" id="KW-0378">Hydrolase</keyword>
<reference evidence="2 3" key="1">
    <citation type="submission" date="2020-06" db="EMBL/GenBank/DDBJ databases">
        <title>Crossreactivity between MHC class I-restricted antigens from cancer cells and an enterococcal bacteriophage.</title>
        <authorList>
            <person name="Fluckiger A."/>
            <person name="Daillere R."/>
            <person name="Sassi M."/>
            <person name="Cattoir V."/>
            <person name="Kroemer G."/>
            <person name="Zitvogel L."/>
        </authorList>
    </citation>
    <scope>NUCLEOTIDE SEQUENCE [LARGE SCALE GENOMIC DNA]</scope>
    <source>
        <strain evidence="2 3">EG4</strain>
    </source>
</reference>
<dbReference type="EMBL" id="JABXJK010000045">
    <property type="protein sequence ID" value="MBA0972732.1"/>
    <property type="molecule type" value="Genomic_DNA"/>
</dbReference>
<evidence type="ECO:0000313" key="2">
    <source>
        <dbReference type="EMBL" id="MBA0972732.1"/>
    </source>
</evidence>
<proteinExistence type="inferred from homology"/>
<dbReference type="Gene3D" id="3.20.20.80">
    <property type="entry name" value="Glycosidases"/>
    <property type="match status" value="1"/>
</dbReference>
<dbReference type="InterPro" id="IPR001360">
    <property type="entry name" value="Glyco_hydro_1"/>
</dbReference>
<accession>A0ABD4HML5</accession>
<dbReference type="PANTHER" id="PTHR10353:SF139">
    <property type="entry name" value="6-PHOSPHO-BETA-GLUCOSIDASE GMUD"/>
    <property type="match status" value="1"/>
</dbReference>
<comment type="caution">
    <text evidence="2">The sequence shown here is derived from an EMBL/GenBank/DDBJ whole genome shotgun (WGS) entry which is preliminary data.</text>
</comment>
<dbReference type="Pfam" id="PF00232">
    <property type="entry name" value="Glyco_hydro_1"/>
    <property type="match status" value="1"/>
</dbReference>